<evidence type="ECO:0000259" key="9">
    <source>
        <dbReference type="Pfam" id="PF00881"/>
    </source>
</evidence>
<keyword evidence="2 7" id="KW-0285">Flavoprotein</keyword>
<feature type="domain" description="Nitroreductase" evidence="9">
    <location>
        <begin position="17"/>
        <end position="168"/>
    </location>
</feature>
<dbReference type="Proteomes" id="UP000318199">
    <property type="component" value="Unassembled WGS sequence"/>
</dbReference>
<reference evidence="10 11" key="1">
    <citation type="submission" date="2019-07" db="EMBL/GenBank/DDBJ databases">
        <title>Caenimonas sedimenti sp. nov., isolated from activated sludge.</title>
        <authorList>
            <person name="Xu J."/>
        </authorList>
    </citation>
    <scope>NUCLEOTIDE SEQUENCE [LARGE SCALE GENOMIC DNA]</scope>
    <source>
        <strain evidence="10 11">HX-9-20</strain>
    </source>
</reference>
<feature type="binding site" evidence="8">
    <location>
        <position position="42"/>
    </location>
    <ligand>
        <name>FMN</name>
        <dbReference type="ChEBI" id="CHEBI:58210"/>
        <note>ligand shared between dimeric partners</note>
    </ligand>
</feature>
<evidence type="ECO:0000256" key="7">
    <source>
        <dbReference type="PIRNR" id="PIRNR000232"/>
    </source>
</evidence>
<keyword evidence="5 7" id="KW-0560">Oxidoreductase</keyword>
<dbReference type="Gene3D" id="3.40.109.10">
    <property type="entry name" value="NADH Oxidase"/>
    <property type="match status" value="1"/>
</dbReference>
<gene>
    <name evidence="10" type="ORF">FN976_21540</name>
</gene>
<organism evidence="10 11">
    <name type="scientific">Caenimonas sedimenti</name>
    <dbReference type="NCBI Taxonomy" id="2596921"/>
    <lineage>
        <taxon>Bacteria</taxon>
        <taxon>Pseudomonadati</taxon>
        <taxon>Pseudomonadota</taxon>
        <taxon>Betaproteobacteria</taxon>
        <taxon>Burkholderiales</taxon>
        <taxon>Comamonadaceae</taxon>
        <taxon>Caenimonas</taxon>
    </lineage>
</organism>
<dbReference type="OrthoDB" id="9804207at2"/>
<dbReference type="EMBL" id="VOBQ01000017">
    <property type="protein sequence ID" value="TWO68997.1"/>
    <property type="molecule type" value="Genomic_DNA"/>
</dbReference>
<evidence type="ECO:0000256" key="8">
    <source>
        <dbReference type="PIRSR" id="PIRSR000232-1"/>
    </source>
</evidence>
<dbReference type="GO" id="GO:0016491">
    <property type="term" value="F:oxidoreductase activity"/>
    <property type="evidence" value="ECO:0007669"/>
    <property type="project" value="UniProtKB-UniRule"/>
</dbReference>
<dbReference type="SUPFAM" id="SSF55469">
    <property type="entry name" value="FMN-dependent nitroreductase-like"/>
    <property type="match status" value="1"/>
</dbReference>
<dbReference type="PANTHER" id="PTHR43821:SF1">
    <property type="entry name" value="NAD(P)H NITROREDUCTASE YDJA-RELATED"/>
    <property type="match status" value="1"/>
</dbReference>
<evidence type="ECO:0000256" key="1">
    <source>
        <dbReference type="ARBA" id="ARBA00007118"/>
    </source>
</evidence>
<dbReference type="InterPro" id="IPR029479">
    <property type="entry name" value="Nitroreductase"/>
</dbReference>
<dbReference type="EC" id="1.-.-.-" evidence="7"/>
<dbReference type="Pfam" id="PF00881">
    <property type="entry name" value="Nitroreductase"/>
    <property type="match status" value="1"/>
</dbReference>
<accession>A0A562ZKS8</accession>
<evidence type="ECO:0000313" key="11">
    <source>
        <dbReference type="Proteomes" id="UP000318199"/>
    </source>
</evidence>
<evidence type="ECO:0000313" key="10">
    <source>
        <dbReference type="EMBL" id="TWO68997.1"/>
    </source>
</evidence>
<dbReference type="CDD" id="cd02135">
    <property type="entry name" value="YdjA-like"/>
    <property type="match status" value="1"/>
</dbReference>
<evidence type="ECO:0000256" key="5">
    <source>
        <dbReference type="ARBA" id="ARBA00023002"/>
    </source>
</evidence>
<dbReference type="AlphaFoldDB" id="A0A562ZKS8"/>
<dbReference type="InterPro" id="IPR026021">
    <property type="entry name" value="YdjA-like"/>
</dbReference>
<comment type="cofactor">
    <cofactor evidence="8">
        <name>FMN</name>
        <dbReference type="ChEBI" id="CHEBI:58210"/>
    </cofactor>
    <text evidence="8">Binds 1 FMN per subunit.</text>
</comment>
<keyword evidence="11" id="KW-1185">Reference proteome</keyword>
<evidence type="ECO:0000256" key="3">
    <source>
        <dbReference type="ARBA" id="ARBA00022643"/>
    </source>
</evidence>
<keyword evidence="3 7" id="KW-0288">FMN</keyword>
<dbReference type="InterPro" id="IPR000415">
    <property type="entry name" value="Nitroreductase-like"/>
</dbReference>
<proteinExistence type="inferred from homology"/>
<dbReference type="PANTHER" id="PTHR43821">
    <property type="entry name" value="NAD(P)H NITROREDUCTASE YDJA-RELATED"/>
    <property type="match status" value="1"/>
</dbReference>
<keyword evidence="4 7" id="KW-0521">NADP</keyword>
<evidence type="ECO:0000256" key="2">
    <source>
        <dbReference type="ARBA" id="ARBA00022630"/>
    </source>
</evidence>
<protein>
    <recommendedName>
        <fullName evidence="7">Putative NAD(P)H nitroreductase</fullName>
        <ecNumber evidence="7">1.-.-.-</ecNumber>
    </recommendedName>
</protein>
<evidence type="ECO:0000256" key="4">
    <source>
        <dbReference type="ARBA" id="ARBA00022857"/>
    </source>
</evidence>
<name>A0A562ZKS8_9BURK</name>
<dbReference type="PIRSF" id="PIRSF000232">
    <property type="entry name" value="YdjA"/>
    <property type="match status" value="1"/>
</dbReference>
<dbReference type="InterPro" id="IPR052530">
    <property type="entry name" value="NAD(P)H_nitroreductase"/>
</dbReference>
<feature type="binding site" description="in other chain" evidence="8">
    <location>
        <begin position="138"/>
        <end position="140"/>
    </location>
    <ligand>
        <name>FMN</name>
        <dbReference type="ChEBI" id="CHEBI:58210"/>
        <note>ligand shared between dimeric partners</note>
    </ligand>
</feature>
<keyword evidence="6 7" id="KW-0520">NAD</keyword>
<evidence type="ECO:0000256" key="6">
    <source>
        <dbReference type="ARBA" id="ARBA00023027"/>
    </source>
</evidence>
<comment type="caution">
    <text evidence="10">The sequence shown here is derived from an EMBL/GenBank/DDBJ whole genome shotgun (WGS) entry which is preliminary data.</text>
</comment>
<sequence length="199" mass="21117">MQELSSFIQARSNVSPRRLAAPGPGRDELEQLLTLAAAAPDHGQLAPWRFVLVPMSARDRLADAFGLALLGRDPQASEEEVGRAREKAWRAPTLLIAILRTGGDADPRIPALERAVSFGAAIQNVLLGAQAMGYGTGLTSGKAMPSAPLRELCSLAPEEHAVCCINIGTAVAARAARTNRRQPSDILSELAPRRVLQAA</sequence>
<comment type="similarity">
    <text evidence="1 7">Belongs to the nitroreductase family.</text>
</comment>